<dbReference type="SUPFAM" id="SSF53448">
    <property type="entry name" value="Nucleotide-diphospho-sugar transferases"/>
    <property type="match status" value="1"/>
</dbReference>
<gene>
    <name evidence="1" type="ORF">AVDCRST_MAG69-586</name>
</gene>
<dbReference type="InterPro" id="IPR029044">
    <property type="entry name" value="Nucleotide-diphossugar_trans"/>
</dbReference>
<evidence type="ECO:0008006" key="2">
    <source>
        <dbReference type="Google" id="ProtNLM"/>
    </source>
</evidence>
<name>A0A6J4RX52_9ACTN</name>
<evidence type="ECO:0000313" key="1">
    <source>
        <dbReference type="EMBL" id="CAA9478047.1"/>
    </source>
</evidence>
<organism evidence="1">
    <name type="scientific">uncultured Solirubrobacteraceae bacterium</name>
    <dbReference type="NCBI Taxonomy" id="1162706"/>
    <lineage>
        <taxon>Bacteria</taxon>
        <taxon>Bacillati</taxon>
        <taxon>Actinomycetota</taxon>
        <taxon>Thermoleophilia</taxon>
        <taxon>Solirubrobacterales</taxon>
        <taxon>Solirubrobacteraceae</taxon>
        <taxon>environmental samples</taxon>
    </lineage>
</organism>
<protein>
    <recommendedName>
        <fullName evidence="2">Glycosyltransferase 2-like domain-containing protein</fullName>
    </recommendedName>
</protein>
<proteinExistence type="predicted"/>
<dbReference type="AlphaFoldDB" id="A0A6J4RX52"/>
<sequence length="207" mass="22316">MAEAYSCCTTDYLCLLDGDQHASGANIADALATAVALRPVDMVVGQFWDPEPTILSGTLGLYTPLMQTFFPECEDRFGSRPLSGFRALRAGMDLGAIPPGYGLEAHLNCQMIIAGAQSAIADIGWYRGAYRRKDSMAIEIADGVLDQAERCGRLPAARRTAWDGWVKTVAGELARYEGELADAAAARLRMHAALARPRPWSHAIVAS</sequence>
<dbReference type="EMBL" id="CADCVP010000081">
    <property type="protein sequence ID" value="CAA9478047.1"/>
    <property type="molecule type" value="Genomic_DNA"/>
</dbReference>
<dbReference type="Gene3D" id="3.90.550.10">
    <property type="entry name" value="Spore Coat Polysaccharide Biosynthesis Protein SpsA, Chain A"/>
    <property type="match status" value="1"/>
</dbReference>
<accession>A0A6J4RX52</accession>
<reference evidence="1" key="1">
    <citation type="submission" date="2020-02" db="EMBL/GenBank/DDBJ databases">
        <authorList>
            <person name="Meier V. D."/>
        </authorList>
    </citation>
    <scope>NUCLEOTIDE SEQUENCE</scope>
    <source>
        <strain evidence="1">AVDCRST_MAG69</strain>
    </source>
</reference>